<dbReference type="Gene3D" id="1.20.1280.20">
    <property type="entry name" value="HscB, C-terminal domain"/>
    <property type="match status" value="1"/>
</dbReference>
<feature type="domain" description="Co-chaperone HscB C-terminal oligomerisation" evidence="4">
    <location>
        <begin position="250"/>
        <end position="321"/>
    </location>
</feature>
<feature type="region of interest" description="Disordered" evidence="3">
    <location>
        <begin position="15"/>
        <end position="54"/>
    </location>
</feature>
<accession>A0A4P9X0D9</accession>
<dbReference type="Pfam" id="PF07743">
    <property type="entry name" value="HSCB_C"/>
    <property type="match status" value="1"/>
</dbReference>
<evidence type="ECO:0000259" key="4">
    <source>
        <dbReference type="Pfam" id="PF07743"/>
    </source>
</evidence>
<dbReference type="GO" id="GO:0001671">
    <property type="term" value="F:ATPase activator activity"/>
    <property type="evidence" value="ECO:0007669"/>
    <property type="project" value="InterPro"/>
</dbReference>
<dbReference type="NCBIfam" id="TIGR00714">
    <property type="entry name" value="hscB"/>
    <property type="match status" value="1"/>
</dbReference>
<dbReference type="InterPro" id="IPR004640">
    <property type="entry name" value="HscB"/>
</dbReference>
<evidence type="ECO:0000256" key="1">
    <source>
        <dbReference type="ARBA" id="ARBA00010476"/>
    </source>
</evidence>
<dbReference type="AlphaFoldDB" id="A0A4P9X0D9"/>
<evidence type="ECO:0000313" key="6">
    <source>
        <dbReference type="Proteomes" id="UP000274922"/>
    </source>
</evidence>
<reference evidence="6" key="1">
    <citation type="journal article" date="2018" name="Nat. Microbiol.">
        <title>Leveraging single-cell genomics to expand the fungal tree of life.</title>
        <authorList>
            <person name="Ahrendt S.R."/>
            <person name="Quandt C.A."/>
            <person name="Ciobanu D."/>
            <person name="Clum A."/>
            <person name="Salamov A."/>
            <person name="Andreopoulos B."/>
            <person name="Cheng J.F."/>
            <person name="Woyke T."/>
            <person name="Pelin A."/>
            <person name="Henrissat B."/>
            <person name="Reynolds N.K."/>
            <person name="Benny G.L."/>
            <person name="Smith M.E."/>
            <person name="James T.Y."/>
            <person name="Grigoriev I.V."/>
        </authorList>
    </citation>
    <scope>NUCLEOTIDE SEQUENCE [LARGE SCALE GENOMIC DNA]</scope>
    <source>
        <strain evidence="6">ATCC 52028</strain>
    </source>
</reference>
<evidence type="ECO:0000256" key="3">
    <source>
        <dbReference type="SAM" id="MobiDB-lite"/>
    </source>
</evidence>
<feature type="compositionally biased region" description="Low complexity" evidence="3">
    <location>
        <begin position="80"/>
        <end position="109"/>
    </location>
</feature>
<dbReference type="InterPro" id="IPR009073">
    <property type="entry name" value="HscB_oligo_C"/>
</dbReference>
<dbReference type="EMBL" id="ML014441">
    <property type="protein sequence ID" value="RKO98422.1"/>
    <property type="molecule type" value="Genomic_DNA"/>
</dbReference>
<evidence type="ECO:0000313" key="5">
    <source>
        <dbReference type="EMBL" id="RKO98422.1"/>
    </source>
</evidence>
<dbReference type="GO" id="GO:0005739">
    <property type="term" value="C:mitochondrion"/>
    <property type="evidence" value="ECO:0007669"/>
    <property type="project" value="TreeGrafter"/>
</dbReference>
<dbReference type="Gene3D" id="1.10.287.110">
    <property type="entry name" value="DnaJ domain"/>
    <property type="match status" value="1"/>
</dbReference>
<dbReference type="Proteomes" id="UP000274922">
    <property type="component" value="Unassembled WGS sequence"/>
</dbReference>
<dbReference type="STRING" id="1555241.A0A4P9X0D9"/>
<feature type="region of interest" description="Disordered" evidence="3">
    <location>
        <begin position="79"/>
        <end position="109"/>
    </location>
</feature>
<organism evidence="5 6">
    <name type="scientific">Caulochytrium protostelioides</name>
    <dbReference type="NCBI Taxonomy" id="1555241"/>
    <lineage>
        <taxon>Eukaryota</taxon>
        <taxon>Fungi</taxon>
        <taxon>Fungi incertae sedis</taxon>
        <taxon>Chytridiomycota</taxon>
        <taxon>Chytridiomycota incertae sedis</taxon>
        <taxon>Chytridiomycetes</taxon>
        <taxon>Caulochytriales</taxon>
        <taxon>Caulochytriaceae</taxon>
        <taxon>Caulochytrium</taxon>
    </lineage>
</organism>
<dbReference type="PANTHER" id="PTHR14021">
    <property type="entry name" value="IRON-SULFUR CLUSTER CO-CHAPERONE PROTEIN HSCB"/>
    <property type="match status" value="1"/>
</dbReference>
<keyword evidence="2" id="KW-0143">Chaperone</keyword>
<dbReference type="GO" id="GO:0051087">
    <property type="term" value="F:protein-folding chaperone binding"/>
    <property type="evidence" value="ECO:0007669"/>
    <property type="project" value="InterPro"/>
</dbReference>
<dbReference type="PANTHER" id="PTHR14021:SF15">
    <property type="entry name" value="IRON-SULFUR CLUSTER CO-CHAPERONE PROTEIN HSCB"/>
    <property type="match status" value="1"/>
</dbReference>
<dbReference type="GO" id="GO:0044571">
    <property type="term" value="P:[2Fe-2S] cluster assembly"/>
    <property type="evidence" value="ECO:0007669"/>
    <property type="project" value="InterPro"/>
</dbReference>
<proteinExistence type="inferred from homology"/>
<protein>
    <recommendedName>
        <fullName evidence="4">Co-chaperone HscB C-terminal oligomerisation domain-containing protein</fullName>
    </recommendedName>
</protein>
<name>A0A4P9X0D9_9FUNG</name>
<keyword evidence="6" id="KW-1185">Reference proteome</keyword>
<comment type="similarity">
    <text evidence="1">Belongs to the HscB family.</text>
</comment>
<evidence type="ECO:0000256" key="2">
    <source>
        <dbReference type="ARBA" id="ARBA00023186"/>
    </source>
</evidence>
<dbReference type="SUPFAM" id="SSF47144">
    <property type="entry name" value="HSC20 (HSCB), C-terminal oligomerisation domain"/>
    <property type="match status" value="1"/>
</dbReference>
<dbReference type="GO" id="GO:0051259">
    <property type="term" value="P:protein complex oligomerization"/>
    <property type="evidence" value="ECO:0007669"/>
    <property type="project" value="InterPro"/>
</dbReference>
<sequence>MLSHSAPRHGAAVRRLSGIWRGRPTPASGALRGIATRATRGGSPASTTRAAAPLPPPWASRHLWAFVDVAPASRAFGVRASPDAAPSPSPAASSATQASAPSSAHGGVDADAGAAAAAATAAHAGATRPCHACAAATPRSEPFCVQCDALQSFPGALSPFELCGAPPRAYPLDQAAAVTRYRAYQRRLHPDKYAQASAAAQQHSIAWSTAMNVALDTLRDPHQRSCAALHAAVPGAADAAIAETAHTAADPALLDEVFEVTDAAEACDDDRQLAALVAMNQRRIDESLRQVQAALDAQPVDVDAAVGAITALKYWSSLHTTLTDKITAASST</sequence>
<dbReference type="InterPro" id="IPR036869">
    <property type="entry name" value="J_dom_sf"/>
</dbReference>
<dbReference type="InterPro" id="IPR036386">
    <property type="entry name" value="HscB_C_sf"/>
</dbReference>
<gene>
    <name evidence="5" type="ORF">CXG81DRAFT_28744</name>
</gene>
<dbReference type="SUPFAM" id="SSF46565">
    <property type="entry name" value="Chaperone J-domain"/>
    <property type="match status" value="1"/>
</dbReference>